<gene>
    <name evidence="2" type="ORF">H4W34_005070</name>
</gene>
<feature type="transmembrane region" description="Helical" evidence="1">
    <location>
        <begin position="103"/>
        <end position="126"/>
    </location>
</feature>
<feature type="transmembrane region" description="Helical" evidence="1">
    <location>
        <begin position="6"/>
        <end position="27"/>
    </location>
</feature>
<keyword evidence="1" id="KW-0472">Membrane</keyword>
<keyword evidence="3" id="KW-1185">Reference proteome</keyword>
<accession>A0ABR9JXD1</accession>
<sequence length="214" mass="21782">MRDGSLAALVVLGAFHGLNPAMGWLFAVTRGLQERSRPLVVQALPAIAAGHAASIAVVAIVVALIGVFVPARALAVGGGVLLVGFGLWLLAGRRAPHRVPAPVGLWQLAGWSFVMSSAHGAGLMLVPLLTPAATPVAAGHHDHGLADASGSALSAGIFVTAVHTLAMFAVAGIIAVLVYELVGPAILGRTWWNLDRLWAAALLLAGAFTLVTAL</sequence>
<feature type="transmembrane region" description="Helical" evidence="1">
    <location>
        <begin position="39"/>
        <end position="65"/>
    </location>
</feature>
<feature type="transmembrane region" description="Helical" evidence="1">
    <location>
        <begin position="71"/>
        <end position="91"/>
    </location>
</feature>
<comment type="caution">
    <text evidence="2">The sequence shown here is derived from an EMBL/GenBank/DDBJ whole genome shotgun (WGS) entry which is preliminary data.</text>
</comment>
<protein>
    <submittedName>
        <fullName evidence="2">Uncharacterized protein</fullName>
    </submittedName>
</protein>
<dbReference type="EMBL" id="JADBDZ010000001">
    <property type="protein sequence ID" value="MBE1535237.1"/>
    <property type="molecule type" value="Genomic_DNA"/>
</dbReference>
<feature type="transmembrane region" description="Helical" evidence="1">
    <location>
        <begin position="194"/>
        <end position="213"/>
    </location>
</feature>
<keyword evidence="1" id="KW-0812">Transmembrane</keyword>
<keyword evidence="1" id="KW-1133">Transmembrane helix</keyword>
<evidence type="ECO:0000256" key="1">
    <source>
        <dbReference type="SAM" id="Phobius"/>
    </source>
</evidence>
<dbReference type="RefSeq" id="WP_192761479.1">
    <property type="nucleotide sequence ID" value="NZ_JADBDZ010000001.1"/>
</dbReference>
<evidence type="ECO:0000313" key="2">
    <source>
        <dbReference type="EMBL" id="MBE1535237.1"/>
    </source>
</evidence>
<proteinExistence type="predicted"/>
<dbReference type="Proteomes" id="UP000627838">
    <property type="component" value="Unassembled WGS sequence"/>
</dbReference>
<feature type="transmembrane region" description="Helical" evidence="1">
    <location>
        <begin position="157"/>
        <end position="182"/>
    </location>
</feature>
<evidence type="ECO:0000313" key="3">
    <source>
        <dbReference type="Proteomes" id="UP000627838"/>
    </source>
</evidence>
<name>A0ABR9JXD1_9ACTN</name>
<organism evidence="2 3">
    <name type="scientific">Actinomadura algeriensis</name>
    <dbReference type="NCBI Taxonomy" id="1679523"/>
    <lineage>
        <taxon>Bacteria</taxon>
        <taxon>Bacillati</taxon>
        <taxon>Actinomycetota</taxon>
        <taxon>Actinomycetes</taxon>
        <taxon>Streptosporangiales</taxon>
        <taxon>Thermomonosporaceae</taxon>
        <taxon>Actinomadura</taxon>
    </lineage>
</organism>
<reference evidence="2 3" key="1">
    <citation type="submission" date="2020-10" db="EMBL/GenBank/DDBJ databases">
        <title>Sequencing the genomes of 1000 actinobacteria strains.</title>
        <authorList>
            <person name="Klenk H.-P."/>
        </authorList>
    </citation>
    <scope>NUCLEOTIDE SEQUENCE [LARGE SCALE GENOMIC DNA]</scope>
    <source>
        <strain evidence="2 3">DSM 46744</strain>
    </source>
</reference>